<organism evidence="2">
    <name type="scientific">marine metagenome</name>
    <dbReference type="NCBI Taxonomy" id="408172"/>
    <lineage>
        <taxon>unclassified sequences</taxon>
        <taxon>metagenomes</taxon>
        <taxon>ecological metagenomes</taxon>
    </lineage>
</organism>
<proteinExistence type="predicted"/>
<name>A0A382B5E3_9ZZZZ</name>
<dbReference type="EMBL" id="UINC01028279">
    <property type="protein sequence ID" value="SVB08988.1"/>
    <property type="molecule type" value="Genomic_DNA"/>
</dbReference>
<accession>A0A382B5E3</accession>
<evidence type="ECO:0000256" key="1">
    <source>
        <dbReference type="SAM" id="MobiDB-lite"/>
    </source>
</evidence>
<sequence length="25" mass="2462">MEAPGGLEPPIKVLQTSALPLGDGA</sequence>
<dbReference type="AlphaFoldDB" id="A0A382B5E3"/>
<feature type="region of interest" description="Disordered" evidence="1">
    <location>
        <begin position="1"/>
        <end position="25"/>
    </location>
</feature>
<evidence type="ECO:0000313" key="2">
    <source>
        <dbReference type="EMBL" id="SVB08988.1"/>
    </source>
</evidence>
<protein>
    <submittedName>
        <fullName evidence="2">Uncharacterized protein</fullName>
    </submittedName>
</protein>
<reference evidence="2" key="1">
    <citation type="submission" date="2018-05" db="EMBL/GenBank/DDBJ databases">
        <authorList>
            <person name="Lanie J.A."/>
            <person name="Ng W.-L."/>
            <person name="Kazmierczak K.M."/>
            <person name="Andrzejewski T.M."/>
            <person name="Davidsen T.M."/>
            <person name="Wayne K.J."/>
            <person name="Tettelin H."/>
            <person name="Glass J.I."/>
            <person name="Rusch D."/>
            <person name="Podicherti R."/>
            <person name="Tsui H.-C.T."/>
            <person name="Winkler M.E."/>
        </authorList>
    </citation>
    <scope>NUCLEOTIDE SEQUENCE</scope>
</reference>
<gene>
    <name evidence="2" type="ORF">METZ01_LOCUS161842</name>
</gene>